<dbReference type="AlphaFoldDB" id="A0A1G4KES0"/>
<dbReference type="InterPro" id="IPR042470">
    <property type="entry name" value="RMI1_N_C_sf"/>
</dbReference>
<dbReference type="InterPro" id="IPR013894">
    <property type="entry name" value="RMI1_OB"/>
</dbReference>
<dbReference type="STRING" id="1230905.A0A1G4KES0"/>
<reference evidence="4" key="1">
    <citation type="submission" date="2016-03" db="EMBL/GenBank/DDBJ databases">
        <authorList>
            <person name="Devillers H."/>
        </authorList>
    </citation>
    <scope>NUCLEOTIDE SEQUENCE [LARGE SCALE GENOMIC DNA]</scope>
</reference>
<evidence type="ECO:0000313" key="4">
    <source>
        <dbReference type="Proteomes" id="UP000191024"/>
    </source>
</evidence>
<gene>
    <name evidence="3" type="ORF">LAMI_0H05050G</name>
</gene>
<dbReference type="EMBL" id="LT598468">
    <property type="protein sequence ID" value="SCV03046.1"/>
    <property type="molecule type" value="Genomic_DNA"/>
</dbReference>
<proteinExistence type="predicted"/>
<keyword evidence="4" id="KW-1185">Reference proteome</keyword>
<sequence>MSNSLLTADIAGDTIIENQPATNERSKLMWKAYNNETWSIKNLGDQKMIRTENPILYQICMVENISRSKLNLIDDLKVRIDPRTQRVDRLNSTKHGDARDYAKKKNSSEDTSLITAMDVESDMPPLEGNDGNGANKTVYKLTLQDKSGAMFYAMNLKPMSMLKNDGAACMLGAKLVILPGAFFNRGVFLLDDKTATFMGGVVKKWNDGRDNKTCEYLEARLADQVSPGVRKRRAVD</sequence>
<evidence type="ECO:0000313" key="3">
    <source>
        <dbReference type="EMBL" id="SCV03046.1"/>
    </source>
</evidence>
<feature type="domain" description="RecQ mediated genome instability protein 1 OB-fold" evidence="2">
    <location>
        <begin position="43"/>
        <end position="210"/>
    </location>
</feature>
<accession>A0A1G4KES0</accession>
<dbReference type="Proteomes" id="UP000191024">
    <property type="component" value="Chromosome H"/>
</dbReference>
<dbReference type="OrthoDB" id="341511at2759"/>
<organism evidence="3 4">
    <name type="scientific">Lachancea mirantina</name>
    <dbReference type="NCBI Taxonomy" id="1230905"/>
    <lineage>
        <taxon>Eukaryota</taxon>
        <taxon>Fungi</taxon>
        <taxon>Dikarya</taxon>
        <taxon>Ascomycota</taxon>
        <taxon>Saccharomycotina</taxon>
        <taxon>Saccharomycetes</taxon>
        <taxon>Saccharomycetales</taxon>
        <taxon>Saccharomycetaceae</taxon>
        <taxon>Lachancea</taxon>
    </lineage>
</organism>
<name>A0A1G4KES0_9SACH</name>
<protein>
    <submittedName>
        <fullName evidence="3">LAMI_0H05050g1_1</fullName>
    </submittedName>
</protein>
<feature type="region of interest" description="Disordered" evidence="1">
    <location>
        <begin position="90"/>
        <end position="109"/>
    </location>
</feature>
<evidence type="ECO:0000256" key="1">
    <source>
        <dbReference type="SAM" id="MobiDB-lite"/>
    </source>
</evidence>
<feature type="compositionally biased region" description="Basic and acidic residues" evidence="1">
    <location>
        <begin position="90"/>
        <end position="108"/>
    </location>
</feature>
<dbReference type="Pfam" id="PF08585">
    <property type="entry name" value="RMI1_N_C"/>
    <property type="match status" value="1"/>
</dbReference>
<evidence type="ECO:0000259" key="2">
    <source>
        <dbReference type="Pfam" id="PF08585"/>
    </source>
</evidence>
<dbReference type="Gene3D" id="2.40.50.770">
    <property type="entry name" value="RecQ-mediated genome instability protein Rmi1, C-terminal domain"/>
    <property type="match status" value="1"/>
</dbReference>